<accession>A0ABV6YKP9</accession>
<keyword evidence="1" id="KW-0547">Nucleotide-binding</keyword>
<reference evidence="6 7" key="1">
    <citation type="submission" date="2024-09" db="EMBL/GenBank/DDBJ databases">
        <authorList>
            <person name="D'Angelo T."/>
        </authorList>
    </citation>
    <scope>NUCLEOTIDE SEQUENCE [LARGE SCALE GENOMIC DNA]</scope>
    <source>
        <strain evidence="6">SAG AM-320-E07</strain>
    </source>
</reference>
<keyword evidence="3" id="KW-0805">Transcription regulation</keyword>
<keyword evidence="7" id="KW-1185">Reference proteome</keyword>
<evidence type="ECO:0000256" key="2">
    <source>
        <dbReference type="ARBA" id="ARBA00022840"/>
    </source>
</evidence>
<feature type="non-terminal residue" evidence="6">
    <location>
        <position position="1"/>
    </location>
</feature>
<evidence type="ECO:0000256" key="1">
    <source>
        <dbReference type="ARBA" id="ARBA00022741"/>
    </source>
</evidence>
<sequence length="208" mass="22725">LDEIGDISSAIQLKLLQVIEEKTFLSVGGTRPITVDVRILTATNRVLEEAIADGSFREDLFYRLNVFPIAIPPLRDRADDIAPLVERFLKAKGLNPDKLSGETMKALVQHPLPGNVRELENILERALILAGDGQVTPELVQMPVLGQAANGGLGLEIPDEGLVLEELEKDLIRKALLKAGGNKSKAATLLGLTRRTLYSRMERYGIAP</sequence>
<dbReference type="Gene3D" id="3.40.50.300">
    <property type="entry name" value="P-loop containing nucleotide triphosphate hydrolases"/>
    <property type="match status" value="1"/>
</dbReference>
<keyword evidence="2" id="KW-0067">ATP-binding</keyword>
<name>A0ABV6YKP9_UNCEI</name>
<evidence type="ECO:0000259" key="5">
    <source>
        <dbReference type="PROSITE" id="PS50045"/>
    </source>
</evidence>
<dbReference type="PRINTS" id="PR01590">
    <property type="entry name" value="HTHFIS"/>
</dbReference>
<dbReference type="SUPFAM" id="SSF46689">
    <property type="entry name" value="Homeodomain-like"/>
    <property type="match status" value="1"/>
</dbReference>
<gene>
    <name evidence="6" type="ORF">ACFL6M_04835</name>
</gene>
<dbReference type="EMBL" id="JBHPKH010000050">
    <property type="protein sequence ID" value="MFC1572907.1"/>
    <property type="molecule type" value="Genomic_DNA"/>
</dbReference>
<evidence type="ECO:0000313" key="6">
    <source>
        <dbReference type="EMBL" id="MFC1572907.1"/>
    </source>
</evidence>
<dbReference type="Gene3D" id="1.10.8.60">
    <property type="match status" value="1"/>
</dbReference>
<dbReference type="PANTHER" id="PTHR32071">
    <property type="entry name" value="TRANSCRIPTIONAL REGULATORY PROTEIN"/>
    <property type="match status" value="1"/>
</dbReference>
<proteinExistence type="predicted"/>
<dbReference type="InterPro" id="IPR009057">
    <property type="entry name" value="Homeodomain-like_sf"/>
</dbReference>
<dbReference type="PROSITE" id="PS50045">
    <property type="entry name" value="SIGMA54_INTERACT_4"/>
    <property type="match status" value="1"/>
</dbReference>
<evidence type="ECO:0000313" key="7">
    <source>
        <dbReference type="Proteomes" id="UP001593833"/>
    </source>
</evidence>
<dbReference type="Pfam" id="PF00158">
    <property type="entry name" value="Sigma54_activat"/>
    <property type="match status" value="1"/>
</dbReference>
<dbReference type="InterPro" id="IPR002197">
    <property type="entry name" value="HTH_Fis"/>
</dbReference>
<dbReference type="SUPFAM" id="SSF52540">
    <property type="entry name" value="P-loop containing nucleoside triphosphate hydrolases"/>
    <property type="match status" value="1"/>
</dbReference>
<dbReference type="Pfam" id="PF25601">
    <property type="entry name" value="AAA_lid_14"/>
    <property type="match status" value="1"/>
</dbReference>
<feature type="domain" description="Sigma-54 factor interaction" evidence="5">
    <location>
        <begin position="1"/>
        <end position="128"/>
    </location>
</feature>
<evidence type="ECO:0000256" key="4">
    <source>
        <dbReference type="ARBA" id="ARBA00023163"/>
    </source>
</evidence>
<keyword evidence="4" id="KW-0804">Transcription</keyword>
<dbReference type="InterPro" id="IPR002078">
    <property type="entry name" value="Sigma_54_int"/>
</dbReference>
<dbReference type="InterPro" id="IPR027417">
    <property type="entry name" value="P-loop_NTPase"/>
</dbReference>
<organism evidence="6 7">
    <name type="scientific">Eiseniibacteriota bacterium</name>
    <dbReference type="NCBI Taxonomy" id="2212470"/>
    <lineage>
        <taxon>Bacteria</taxon>
        <taxon>Candidatus Eiseniibacteriota</taxon>
    </lineage>
</organism>
<evidence type="ECO:0000256" key="3">
    <source>
        <dbReference type="ARBA" id="ARBA00023015"/>
    </source>
</evidence>
<dbReference type="Pfam" id="PF02954">
    <property type="entry name" value="HTH_8"/>
    <property type="match status" value="1"/>
</dbReference>
<dbReference type="Gene3D" id="1.10.10.60">
    <property type="entry name" value="Homeodomain-like"/>
    <property type="match status" value="1"/>
</dbReference>
<comment type="caution">
    <text evidence="6">The sequence shown here is derived from an EMBL/GenBank/DDBJ whole genome shotgun (WGS) entry which is preliminary data.</text>
</comment>
<dbReference type="Proteomes" id="UP001593833">
    <property type="component" value="Unassembled WGS sequence"/>
</dbReference>
<dbReference type="InterPro" id="IPR058031">
    <property type="entry name" value="AAA_lid_NorR"/>
</dbReference>
<protein>
    <submittedName>
        <fullName evidence="6">Sigma 54-interacting transcriptional regulator</fullName>
    </submittedName>
</protein>